<organism evidence="1">
    <name type="scientific">uncultured Chthoniobacterales bacterium</name>
    <dbReference type="NCBI Taxonomy" id="1836801"/>
    <lineage>
        <taxon>Bacteria</taxon>
        <taxon>Pseudomonadati</taxon>
        <taxon>Verrucomicrobiota</taxon>
        <taxon>Spartobacteria</taxon>
        <taxon>Chthoniobacterales</taxon>
        <taxon>environmental samples</taxon>
    </lineage>
</organism>
<feature type="non-terminal residue" evidence="1">
    <location>
        <position position="1"/>
    </location>
</feature>
<protein>
    <submittedName>
        <fullName evidence="1">Uncharacterized protein</fullName>
    </submittedName>
</protein>
<feature type="non-terminal residue" evidence="1">
    <location>
        <position position="44"/>
    </location>
</feature>
<evidence type="ECO:0000313" key="1">
    <source>
        <dbReference type="EMBL" id="CAA9243272.1"/>
    </source>
</evidence>
<dbReference type="AlphaFoldDB" id="A0A6J4I8H0"/>
<sequence>WPWRALRWDSGRWQRHASVCRDCGGRPPCCSGASLTSGRRCSRS</sequence>
<gene>
    <name evidence="1" type="ORF">AVDCRST_MAG42-2139</name>
</gene>
<proteinExistence type="predicted"/>
<name>A0A6J4I8H0_9BACT</name>
<accession>A0A6J4I8H0</accession>
<dbReference type="EMBL" id="CADCTA010000068">
    <property type="protein sequence ID" value="CAA9243272.1"/>
    <property type="molecule type" value="Genomic_DNA"/>
</dbReference>
<reference evidence="1" key="1">
    <citation type="submission" date="2020-02" db="EMBL/GenBank/DDBJ databases">
        <authorList>
            <person name="Meier V. D."/>
        </authorList>
    </citation>
    <scope>NUCLEOTIDE SEQUENCE</scope>
    <source>
        <strain evidence="1">AVDCRST_MAG42</strain>
    </source>
</reference>